<comment type="caution">
    <text evidence="1">The sequence shown here is derived from an EMBL/GenBank/DDBJ whole genome shotgun (WGS) entry which is preliminary data.</text>
</comment>
<dbReference type="PATRIC" id="fig|1560234.3.peg.2611"/>
<dbReference type="InterPro" id="IPR046653">
    <property type="entry name" value="DUF6765"/>
</dbReference>
<sequence>MQLDMHYYGTYAMARAAGLKPEVATTIATAAQFVDDNAADNDVDFKDGGKFLTEATAHHLASTENFDNDDQRQVWVPFHFLPGGEGESYGEKLLCRKDSANAQSVLSFALSLSDRNYAPELIGATAHIYADTFAHYDFSGVSSPWNYIDNSTLTILNENDFAEELKEYNKQKEKSFFENFTCLLPDSLTGGCAETLSCGLGHGAACTHPDRPYLHWSFVREETGDTIEHNNIETFTEASEALHTFFTDFAKHRPDLCENDPMEFSEIKAAVREVIMTPADKSGRISAWQQACKAGKITGHSETIPEYSSDGWNDERNMLNHTEFSPDAVQHSAYRFYQAAALLRTYILRDLLPSQGLIVA</sequence>
<dbReference type="RefSeq" id="WP_066852734.1">
    <property type="nucleotide sequence ID" value="NZ_JXMS01000004.1"/>
</dbReference>
<protein>
    <submittedName>
        <fullName evidence="1">Uncharacterized protein</fullName>
    </submittedName>
</protein>
<reference evidence="1 2" key="1">
    <citation type="submission" date="2015-01" db="EMBL/GenBank/DDBJ databases">
        <title>Desulfovibrio sp. JC271 draft genome sequence.</title>
        <authorList>
            <person name="Shivani Y."/>
            <person name="Subhash Y."/>
            <person name="Sasikala C."/>
            <person name="Ramana C.V."/>
        </authorList>
    </citation>
    <scope>NUCLEOTIDE SEQUENCE [LARGE SCALE GENOMIC DNA]</scope>
    <source>
        <strain evidence="1 2">JC271</strain>
    </source>
</reference>
<organism evidence="1 2">
    <name type="scientific">Halodesulfovibrio spirochaetisodalis</name>
    <dbReference type="NCBI Taxonomy" id="1560234"/>
    <lineage>
        <taxon>Bacteria</taxon>
        <taxon>Pseudomonadati</taxon>
        <taxon>Thermodesulfobacteriota</taxon>
        <taxon>Desulfovibrionia</taxon>
        <taxon>Desulfovibrionales</taxon>
        <taxon>Desulfovibrionaceae</taxon>
        <taxon>Halodesulfovibrio</taxon>
    </lineage>
</organism>
<dbReference type="Proteomes" id="UP000091979">
    <property type="component" value="Unassembled WGS sequence"/>
</dbReference>
<dbReference type="Pfam" id="PF20551">
    <property type="entry name" value="DUF6765"/>
    <property type="match status" value="1"/>
</dbReference>
<dbReference type="OrthoDB" id="569000at2"/>
<evidence type="ECO:0000313" key="2">
    <source>
        <dbReference type="Proteomes" id="UP000091979"/>
    </source>
</evidence>
<dbReference type="AlphaFoldDB" id="A0A1B7XJR1"/>
<evidence type="ECO:0000313" key="1">
    <source>
        <dbReference type="EMBL" id="OBQ55739.1"/>
    </source>
</evidence>
<accession>A0A1B7XJR1</accession>
<keyword evidence="2" id="KW-1185">Reference proteome</keyword>
<dbReference type="STRING" id="1560234.SP90_03730"/>
<gene>
    <name evidence="1" type="ORF">SP90_03730</name>
</gene>
<proteinExistence type="predicted"/>
<name>A0A1B7XJR1_9BACT</name>
<dbReference type="EMBL" id="JXMS01000004">
    <property type="protein sequence ID" value="OBQ55739.1"/>
    <property type="molecule type" value="Genomic_DNA"/>
</dbReference>